<reference evidence="2" key="1">
    <citation type="journal article" date="2019" name="Int. J. Syst. Evol. Microbiol.">
        <title>The Global Catalogue of Microorganisms (GCM) 10K type strain sequencing project: providing services to taxonomists for standard genome sequencing and annotation.</title>
        <authorList>
            <consortium name="The Broad Institute Genomics Platform"/>
            <consortium name="The Broad Institute Genome Sequencing Center for Infectious Disease"/>
            <person name="Wu L."/>
            <person name="Ma J."/>
        </authorList>
    </citation>
    <scope>NUCLEOTIDE SEQUENCE [LARGE SCALE GENOMIC DNA]</scope>
    <source>
        <strain evidence="2">JCM 17066</strain>
    </source>
</reference>
<dbReference type="Proteomes" id="UP001596045">
    <property type="component" value="Unassembled WGS sequence"/>
</dbReference>
<dbReference type="Pfam" id="PF05988">
    <property type="entry name" value="DUF899"/>
    <property type="match status" value="2"/>
</dbReference>
<name>A0ABW0MEM0_9BURK</name>
<accession>A0ABW0MEM0</accession>
<dbReference type="EMBL" id="JBHSMT010000028">
    <property type="protein sequence ID" value="MFC5475697.1"/>
    <property type="molecule type" value="Genomic_DNA"/>
</dbReference>
<organism evidence="1 2">
    <name type="scientific">Paraherbaspirillum soli</name>
    <dbReference type="NCBI Taxonomy" id="631222"/>
    <lineage>
        <taxon>Bacteria</taxon>
        <taxon>Pseudomonadati</taxon>
        <taxon>Pseudomonadota</taxon>
        <taxon>Betaproteobacteria</taxon>
        <taxon>Burkholderiales</taxon>
        <taxon>Oxalobacteraceae</taxon>
        <taxon>Paraherbaspirillum</taxon>
    </lineage>
</organism>
<dbReference type="InterPro" id="IPR036249">
    <property type="entry name" value="Thioredoxin-like_sf"/>
</dbReference>
<sequence length="263" mass="29500">MSTSHHAIRFPGESGEYRTARDALLDAEIALRRQQEAVAALRRNLPLGGAIKEDYLFNELGPDLNAIEARKAGRVSDLLREGVFDESAPDVDAEDEEKTVRLSELFSDGKDSLIVYSFMYGPEMQQPCPACTSILDGLNGSVPHALQRVNVAVVAKSPIQRIQTFARQRGWHNLRLLSSAHNSYNADYHGETPDGKQIPALNVFVRRQGRIHHFYNAELLYAPSDPGQHARHADAIWPLWHLFDLTPDGRGSDWHPRLAYDQV</sequence>
<comment type="caution">
    <text evidence="1">The sequence shown here is derived from an EMBL/GenBank/DDBJ whole genome shotgun (WGS) entry which is preliminary data.</text>
</comment>
<evidence type="ECO:0000313" key="2">
    <source>
        <dbReference type="Proteomes" id="UP001596045"/>
    </source>
</evidence>
<proteinExistence type="predicted"/>
<dbReference type="Gene3D" id="3.40.30.10">
    <property type="entry name" value="Glutaredoxin"/>
    <property type="match status" value="1"/>
</dbReference>
<protein>
    <submittedName>
        <fullName evidence="1">DUF899 family protein</fullName>
    </submittedName>
</protein>
<keyword evidence="2" id="KW-1185">Reference proteome</keyword>
<gene>
    <name evidence="1" type="ORF">ACFPM8_17175</name>
</gene>
<dbReference type="InterPro" id="IPR010296">
    <property type="entry name" value="DUF899_thioredox"/>
</dbReference>
<evidence type="ECO:0000313" key="1">
    <source>
        <dbReference type="EMBL" id="MFC5475697.1"/>
    </source>
</evidence>
<dbReference type="SUPFAM" id="SSF52833">
    <property type="entry name" value="Thioredoxin-like"/>
    <property type="match status" value="1"/>
</dbReference>
<dbReference type="RefSeq" id="WP_378999227.1">
    <property type="nucleotide sequence ID" value="NZ_JBHSMT010000028.1"/>
</dbReference>